<dbReference type="InterPro" id="IPR009057">
    <property type="entry name" value="Homeodomain-like_sf"/>
</dbReference>
<dbReference type="PANTHER" id="PTHR42713:SF3">
    <property type="entry name" value="TRANSCRIPTIONAL REGULATORY PROTEIN HPTR"/>
    <property type="match status" value="1"/>
</dbReference>
<dbReference type="SMART" id="SM00448">
    <property type="entry name" value="REC"/>
    <property type="match status" value="1"/>
</dbReference>
<dbReference type="Pfam" id="PF12833">
    <property type="entry name" value="HTH_18"/>
    <property type="match status" value="1"/>
</dbReference>
<accession>A0ABW1V8N5</accession>
<dbReference type="InterPro" id="IPR020449">
    <property type="entry name" value="Tscrpt_reg_AraC-type_HTH"/>
</dbReference>
<dbReference type="InterPro" id="IPR001789">
    <property type="entry name" value="Sig_transdc_resp-reg_receiver"/>
</dbReference>
<dbReference type="SUPFAM" id="SSF46689">
    <property type="entry name" value="Homeodomain-like"/>
    <property type="match status" value="2"/>
</dbReference>
<dbReference type="InterPro" id="IPR018060">
    <property type="entry name" value="HTH_AraC"/>
</dbReference>
<evidence type="ECO:0000259" key="10">
    <source>
        <dbReference type="PROSITE" id="PS01124"/>
    </source>
</evidence>
<evidence type="ECO:0000256" key="5">
    <source>
        <dbReference type="ARBA" id="ARBA00023015"/>
    </source>
</evidence>
<evidence type="ECO:0000313" key="12">
    <source>
        <dbReference type="EMBL" id="MFC6334611.1"/>
    </source>
</evidence>
<comment type="caution">
    <text evidence="12">The sequence shown here is derived from an EMBL/GenBank/DDBJ whole genome shotgun (WGS) entry which is preliminary data.</text>
</comment>
<keyword evidence="13" id="KW-1185">Reference proteome</keyword>
<dbReference type="PRINTS" id="PR00032">
    <property type="entry name" value="HTHARAC"/>
</dbReference>
<evidence type="ECO:0000256" key="3">
    <source>
        <dbReference type="ARBA" id="ARBA00022553"/>
    </source>
</evidence>
<dbReference type="InterPro" id="IPR018062">
    <property type="entry name" value="HTH_AraC-typ_CS"/>
</dbReference>
<evidence type="ECO:0000256" key="4">
    <source>
        <dbReference type="ARBA" id="ARBA00023012"/>
    </source>
</evidence>
<dbReference type="Pfam" id="PF00072">
    <property type="entry name" value="Response_reg"/>
    <property type="match status" value="1"/>
</dbReference>
<keyword evidence="3 8" id="KW-0597">Phosphoprotein</keyword>
<evidence type="ECO:0000256" key="6">
    <source>
        <dbReference type="ARBA" id="ARBA00023125"/>
    </source>
</evidence>
<evidence type="ECO:0000256" key="1">
    <source>
        <dbReference type="ARBA" id="ARBA00004496"/>
    </source>
</evidence>
<dbReference type="EMBL" id="JBHSTE010000007">
    <property type="protein sequence ID" value="MFC6334611.1"/>
    <property type="molecule type" value="Genomic_DNA"/>
</dbReference>
<dbReference type="SMART" id="SM00342">
    <property type="entry name" value="HTH_ARAC"/>
    <property type="match status" value="1"/>
</dbReference>
<dbReference type="SUPFAM" id="SSF52172">
    <property type="entry name" value="CheY-like"/>
    <property type="match status" value="1"/>
</dbReference>
<feature type="domain" description="Response regulatory" evidence="11">
    <location>
        <begin position="3"/>
        <end position="120"/>
    </location>
</feature>
<gene>
    <name evidence="12" type="ORF">ACFP56_18430</name>
</gene>
<keyword evidence="4" id="KW-0902">Two-component regulatory system</keyword>
<comment type="subcellular location">
    <subcellularLocation>
        <location evidence="1">Cytoplasm</location>
    </subcellularLocation>
</comment>
<dbReference type="PROSITE" id="PS50110">
    <property type="entry name" value="RESPONSE_REGULATORY"/>
    <property type="match status" value="1"/>
</dbReference>
<evidence type="ECO:0000256" key="7">
    <source>
        <dbReference type="ARBA" id="ARBA00023163"/>
    </source>
</evidence>
<dbReference type="Gene3D" id="3.40.50.2300">
    <property type="match status" value="1"/>
</dbReference>
<dbReference type="PROSITE" id="PS00041">
    <property type="entry name" value="HTH_ARAC_FAMILY_1"/>
    <property type="match status" value="1"/>
</dbReference>
<evidence type="ECO:0000256" key="9">
    <source>
        <dbReference type="SAM" id="MobiDB-lite"/>
    </source>
</evidence>
<dbReference type="RefSeq" id="WP_379237323.1">
    <property type="nucleotide sequence ID" value="NZ_JBHSTE010000007.1"/>
</dbReference>
<evidence type="ECO:0000256" key="8">
    <source>
        <dbReference type="PROSITE-ProRule" id="PRU00169"/>
    </source>
</evidence>
<reference evidence="13" key="1">
    <citation type="journal article" date="2019" name="Int. J. Syst. Evol. Microbiol.">
        <title>The Global Catalogue of Microorganisms (GCM) 10K type strain sequencing project: providing services to taxonomists for standard genome sequencing and annotation.</title>
        <authorList>
            <consortium name="The Broad Institute Genomics Platform"/>
            <consortium name="The Broad Institute Genome Sequencing Center for Infectious Disease"/>
            <person name="Wu L."/>
            <person name="Ma J."/>
        </authorList>
    </citation>
    <scope>NUCLEOTIDE SEQUENCE [LARGE SCALE GENOMIC DNA]</scope>
    <source>
        <strain evidence="13">PCU 280</strain>
    </source>
</reference>
<dbReference type="CDD" id="cd17536">
    <property type="entry name" value="REC_YesN-like"/>
    <property type="match status" value="1"/>
</dbReference>
<evidence type="ECO:0000256" key="2">
    <source>
        <dbReference type="ARBA" id="ARBA00022490"/>
    </source>
</evidence>
<dbReference type="Proteomes" id="UP001596233">
    <property type="component" value="Unassembled WGS sequence"/>
</dbReference>
<feature type="modified residue" description="4-aspartylphosphate" evidence="8">
    <location>
        <position position="55"/>
    </location>
</feature>
<feature type="domain" description="HTH araC/xylS-type" evidence="10">
    <location>
        <begin position="443"/>
        <end position="541"/>
    </location>
</feature>
<feature type="region of interest" description="Disordered" evidence="9">
    <location>
        <begin position="201"/>
        <end position="221"/>
    </location>
</feature>
<evidence type="ECO:0000259" key="11">
    <source>
        <dbReference type="PROSITE" id="PS50110"/>
    </source>
</evidence>
<dbReference type="InterPro" id="IPR011006">
    <property type="entry name" value="CheY-like_superfamily"/>
</dbReference>
<keyword evidence="6" id="KW-0238">DNA-binding</keyword>
<keyword evidence="2" id="KW-0963">Cytoplasm</keyword>
<proteinExistence type="predicted"/>
<protein>
    <submittedName>
        <fullName evidence="12">Response regulator</fullName>
    </submittedName>
</protein>
<name>A0ABW1V8N5_9BACL</name>
<dbReference type="PROSITE" id="PS01124">
    <property type="entry name" value="HTH_ARAC_FAMILY_2"/>
    <property type="match status" value="1"/>
</dbReference>
<organism evidence="12 13">
    <name type="scientific">Paenibacillus septentrionalis</name>
    <dbReference type="NCBI Taxonomy" id="429342"/>
    <lineage>
        <taxon>Bacteria</taxon>
        <taxon>Bacillati</taxon>
        <taxon>Bacillota</taxon>
        <taxon>Bacilli</taxon>
        <taxon>Bacillales</taxon>
        <taxon>Paenibacillaceae</taxon>
        <taxon>Paenibacillus</taxon>
    </lineage>
</organism>
<dbReference type="PANTHER" id="PTHR42713">
    <property type="entry name" value="HISTIDINE KINASE-RELATED"/>
    <property type="match status" value="1"/>
</dbReference>
<dbReference type="Gene3D" id="1.10.10.60">
    <property type="entry name" value="Homeodomain-like"/>
    <property type="match status" value="2"/>
</dbReference>
<sequence>MIKVLLVDDELEIRKGLHLKVNWQQLGFEIAAEAIHGADAIEKLEEQPFDIVITDMNMPIMDGVALLSHIQQHYPSIKSIVLTGYDDFEYTKAAIRHRAIEYLLKPVMPDELEQVILQLKDIIMKERHERISSLESSRRQQRWYMEIRENFALHMLKGDLSPIILNKAPLIAMEEWDSDKIQVVTFGLKASHDLLMTDEAGTSDESNKQQGGNAVHAVAGKPHSGEHSAEQFQLPFELIARELVEHYSEQALICKDSNYPNLVSLVCRDGQVQRQHMIETMLQEVKQHLGFELVLGISKQVCGFSQWYHAYMDALLQWSLSNSELHQANVLHGQISKLDDEVLLRLLQKDEPNSVLQYIRKILTDAIARSNTDFVRQMFEVLITLERLLQEHKTIVAPTDAIWLNPERVLKLTTVDKALSYIQRYLQEREGSKKQESSEDIFHEVLQYIDQNYVYDISLPSLAEKFNYNTSYFSELFKAKVGKTFVQYLSDVRMKQACHLLETTDLGLSDIAELTGFSNASYFSSRFKKCFQIAPSEYRLQNSNNSSI</sequence>
<keyword evidence="7" id="KW-0804">Transcription</keyword>
<keyword evidence="5" id="KW-0805">Transcription regulation</keyword>
<evidence type="ECO:0000313" key="13">
    <source>
        <dbReference type="Proteomes" id="UP001596233"/>
    </source>
</evidence>
<dbReference type="InterPro" id="IPR051552">
    <property type="entry name" value="HptR"/>
</dbReference>